<evidence type="ECO:0000313" key="3">
    <source>
        <dbReference type="Proteomes" id="UP000176260"/>
    </source>
</evidence>
<dbReference type="InterPro" id="IPR038765">
    <property type="entry name" value="Papain-like_cys_pep_sf"/>
</dbReference>
<dbReference type="SUPFAM" id="SSF54001">
    <property type="entry name" value="Cysteine proteinases"/>
    <property type="match status" value="1"/>
</dbReference>
<dbReference type="GO" id="GO:0008234">
    <property type="term" value="F:cysteine-type peptidase activity"/>
    <property type="evidence" value="ECO:0007669"/>
    <property type="project" value="InterPro"/>
</dbReference>
<accession>A0A1G1XQ01</accession>
<dbReference type="Proteomes" id="UP000176260">
    <property type="component" value="Unassembled WGS sequence"/>
</dbReference>
<organism evidence="2 3">
    <name type="scientific">Candidatus Buchananbacteria bacterium RBG_13_39_9</name>
    <dbReference type="NCBI Taxonomy" id="1797531"/>
    <lineage>
        <taxon>Bacteria</taxon>
        <taxon>Candidatus Buchananiibacteriota</taxon>
    </lineage>
</organism>
<dbReference type="EMBL" id="MHIA01000019">
    <property type="protein sequence ID" value="OGY42051.1"/>
    <property type="molecule type" value="Genomic_DNA"/>
</dbReference>
<dbReference type="SMART" id="SM00645">
    <property type="entry name" value="Pept_C1"/>
    <property type="match status" value="1"/>
</dbReference>
<sequence>MGTKQVNFKTMKWGVPPHVVDERDLRLTFNAKRIPIINAALGSRAGSVELFPTALPPQPIMIDYTGQMPPIEDQGQTPMCTAFALSAMISRFQYRDLKLQGKKSRKEDFCEDWLYATARALAGYNLGVSGLHPRDALELARQKGILPQKEWNSLKGKPKKEGNALDKILKNYQIQVYSGVNQENPVDVKQALATFGPLLAAIFVYPEWEICDGVMHMPAPNQAAIGRHSIVIVGYNDGNNRYKIRNSWGDWGADGYAEMSYDVLKRCCFSLWSAIDLQGSKDLYPLNPWEESVSKWPQWLKDAFGIPL</sequence>
<reference evidence="2 3" key="1">
    <citation type="journal article" date="2016" name="Nat. Commun.">
        <title>Thousands of microbial genomes shed light on interconnected biogeochemical processes in an aquifer system.</title>
        <authorList>
            <person name="Anantharaman K."/>
            <person name="Brown C.T."/>
            <person name="Hug L.A."/>
            <person name="Sharon I."/>
            <person name="Castelle C.J."/>
            <person name="Probst A.J."/>
            <person name="Thomas B.C."/>
            <person name="Singh A."/>
            <person name="Wilkins M.J."/>
            <person name="Karaoz U."/>
            <person name="Brodie E.L."/>
            <person name="Williams K.H."/>
            <person name="Hubbard S.S."/>
            <person name="Banfield J.F."/>
        </authorList>
    </citation>
    <scope>NUCLEOTIDE SEQUENCE [LARGE SCALE GENOMIC DNA]</scope>
</reference>
<dbReference type="Pfam" id="PF00112">
    <property type="entry name" value="Peptidase_C1"/>
    <property type="match status" value="1"/>
</dbReference>
<dbReference type="Gene3D" id="3.90.70.10">
    <property type="entry name" value="Cysteine proteinases"/>
    <property type="match status" value="1"/>
</dbReference>
<dbReference type="CDD" id="cd02619">
    <property type="entry name" value="Peptidase_C1"/>
    <property type="match status" value="1"/>
</dbReference>
<evidence type="ECO:0000313" key="2">
    <source>
        <dbReference type="EMBL" id="OGY42051.1"/>
    </source>
</evidence>
<dbReference type="InterPro" id="IPR025660">
    <property type="entry name" value="Pept_his_AS"/>
</dbReference>
<evidence type="ECO:0000259" key="1">
    <source>
        <dbReference type="SMART" id="SM00645"/>
    </source>
</evidence>
<dbReference type="PROSITE" id="PS00639">
    <property type="entry name" value="THIOL_PROTEASE_HIS"/>
    <property type="match status" value="1"/>
</dbReference>
<dbReference type="GO" id="GO:0006508">
    <property type="term" value="P:proteolysis"/>
    <property type="evidence" value="ECO:0007669"/>
    <property type="project" value="InterPro"/>
</dbReference>
<protein>
    <recommendedName>
        <fullName evidence="1">Peptidase C1A papain C-terminal domain-containing protein</fullName>
    </recommendedName>
</protein>
<dbReference type="AlphaFoldDB" id="A0A1G1XQ01"/>
<gene>
    <name evidence="2" type="ORF">A2Y67_03140</name>
</gene>
<name>A0A1G1XQ01_9BACT</name>
<feature type="domain" description="Peptidase C1A papain C-terminal" evidence="1">
    <location>
        <begin position="58"/>
        <end position="277"/>
    </location>
</feature>
<proteinExistence type="predicted"/>
<comment type="caution">
    <text evidence="2">The sequence shown here is derived from an EMBL/GenBank/DDBJ whole genome shotgun (WGS) entry which is preliminary data.</text>
</comment>
<dbReference type="InterPro" id="IPR000668">
    <property type="entry name" value="Peptidase_C1A_C"/>
</dbReference>